<dbReference type="EMBL" id="QGKU01000066">
    <property type="protein sequence ID" value="PWR00950.1"/>
    <property type="molecule type" value="Genomic_DNA"/>
</dbReference>
<sequence length="522" mass="55976">MLAESVCRSDDCLDGELINSLSLCCLNWISPLAFYTGSTDLDGSGFSAQHDQASHLEHCAHESIERDQAITDIARRIGDLSIAIAGVAGEVTDTSARVSRQAGVLRSIAAQSVEMADQGTKVESAAQDAMAISDRVTGDVTSTSRQVQAMVDDVNGLVERINTVFERLAVIEKSMIQVGKVSREVEMVSRKTNLVALNAAIEAARAGRHGKGFMVVATEVKELSSLAGVAAEEISATVGTLSADLRKLGSDVSGAVELASHLREQTDSVGSRIDDIPTALGEVRDAQADICTAASEIGGSVKSVRENIGNLSEGVALSSQSLEKAGERLSEVIANSEALTGVTARLGVETVDTPFIHAAQETAARIAQAFEDAVDSGRISMHDLFDKDYEPIAGSDPQQVTTRYLQLADSLLPAFQEPMLQLSDRVVFCAAVDTNGYLPTHNRRFSRPQLPGQVAWNTAHSRNRRVFDDRVGLAAGRNTEPFLLQAYRRDMGDGEFALMKDLSAPIFVRGKHWGGLRLAYRC</sequence>
<dbReference type="Proteomes" id="UP000245680">
    <property type="component" value="Unassembled WGS sequence"/>
</dbReference>
<dbReference type="SMART" id="SM00283">
    <property type="entry name" value="MA"/>
    <property type="match status" value="1"/>
</dbReference>
<dbReference type="SUPFAM" id="SSF58104">
    <property type="entry name" value="Methyl-accepting chemotaxis protein (MCP) signaling domain"/>
    <property type="match status" value="1"/>
</dbReference>
<evidence type="ECO:0000313" key="5">
    <source>
        <dbReference type="Proteomes" id="UP000245680"/>
    </source>
</evidence>
<gene>
    <name evidence="4" type="ORF">DKT77_19425</name>
</gene>
<comment type="caution">
    <text evidence="4">The sequence shown here is derived from an EMBL/GenBank/DDBJ whole genome shotgun (WGS) entry which is preliminary data.</text>
</comment>
<proteinExistence type="predicted"/>
<dbReference type="InterPro" id="IPR004089">
    <property type="entry name" value="MCPsignal_dom"/>
</dbReference>
<feature type="domain" description="Methyl-accepting transducer" evidence="3">
    <location>
        <begin position="76"/>
        <end position="312"/>
    </location>
</feature>
<dbReference type="GO" id="GO:0016020">
    <property type="term" value="C:membrane"/>
    <property type="evidence" value="ECO:0007669"/>
    <property type="project" value="InterPro"/>
</dbReference>
<reference evidence="4 5" key="1">
    <citation type="submission" date="2018-05" db="EMBL/GenBank/DDBJ databases">
        <title>Rhodobacteraceae gen. nov., sp. nov. isolated from sea water.</title>
        <authorList>
            <person name="Ren Y."/>
        </authorList>
    </citation>
    <scope>NUCLEOTIDE SEQUENCE [LARGE SCALE GENOMIC DNA]</scope>
    <source>
        <strain evidence="4 5">TG-679</strain>
    </source>
</reference>
<dbReference type="Gene3D" id="1.10.287.950">
    <property type="entry name" value="Methyl-accepting chemotaxis protein"/>
    <property type="match status" value="1"/>
</dbReference>
<dbReference type="PANTHER" id="PTHR32089">
    <property type="entry name" value="METHYL-ACCEPTING CHEMOTAXIS PROTEIN MCPB"/>
    <property type="match status" value="1"/>
</dbReference>
<dbReference type="GO" id="GO:0007165">
    <property type="term" value="P:signal transduction"/>
    <property type="evidence" value="ECO:0007669"/>
    <property type="project" value="UniProtKB-KW"/>
</dbReference>
<dbReference type="AlphaFoldDB" id="A0A2V2L6K5"/>
<dbReference type="PROSITE" id="PS50111">
    <property type="entry name" value="CHEMOTAXIS_TRANSDUC_2"/>
    <property type="match status" value="1"/>
</dbReference>
<evidence type="ECO:0000259" key="3">
    <source>
        <dbReference type="PROSITE" id="PS50111"/>
    </source>
</evidence>
<keyword evidence="1 2" id="KW-0807">Transducer</keyword>
<protein>
    <submittedName>
        <fullName evidence="4">Chemotaxis protein</fullName>
    </submittedName>
</protein>
<name>A0A2V2L6K5_9RHOB</name>
<evidence type="ECO:0000256" key="1">
    <source>
        <dbReference type="ARBA" id="ARBA00023224"/>
    </source>
</evidence>
<keyword evidence="5" id="KW-1185">Reference proteome</keyword>
<organism evidence="4 5">
    <name type="scientific">Meridianimarinicoccus roseus</name>
    <dbReference type="NCBI Taxonomy" id="2072018"/>
    <lineage>
        <taxon>Bacteria</taxon>
        <taxon>Pseudomonadati</taxon>
        <taxon>Pseudomonadota</taxon>
        <taxon>Alphaproteobacteria</taxon>
        <taxon>Rhodobacterales</taxon>
        <taxon>Paracoccaceae</taxon>
        <taxon>Meridianimarinicoccus</taxon>
    </lineage>
</organism>
<dbReference type="Pfam" id="PF00015">
    <property type="entry name" value="MCPsignal"/>
    <property type="match status" value="1"/>
</dbReference>
<dbReference type="PANTHER" id="PTHR32089:SF112">
    <property type="entry name" value="LYSOZYME-LIKE PROTEIN-RELATED"/>
    <property type="match status" value="1"/>
</dbReference>
<accession>A0A2V2L6K5</accession>
<evidence type="ECO:0000313" key="4">
    <source>
        <dbReference type="EMBL" id="PWR00950.1"/>
    </source>
</evidence>
<evidence type="ECO:0000256" key="2">
    <source>
        <dbReference type="PROSITE-ProRule" id="PRU00284"/>
    </source>
</evidence>